<gene>
    <name evidence="2" type="ORF">EXM65_12540</name>
</gene>
<feature type="compositionally biased region" description="Basic and acidic residues" evidence="1">
    <location>
        <begin position="15"/>
        <end position="38"/>
    </location>
</feature>
<protein>
    <submittedName>
        <fullName evidence="2">P27 family phage terminase small subunit</fullName>
    </submittedName>
</protein>
<accession>A0A6M0SSP3</accession>
<dbReference type="Pfam" id="PF05119">
    <property type="entry name" value="Terminase_4"/>
    <property type="match status" value="1"/>
</dbReference>
<feature type="region of interest" description="Disordered" evidence="1">
    <location>
        <begin position="1"/>
        <end position="44"/>
    </location>
</feature>
<reference evidence="2 3" key="1">
    <citation type="submission" date="2019-02" db="EMBL/GenBank/DDBJ databases">
        <title>Genome sequencing of Clostridium botulinum clinical isolates.</title>
        <authorList>
            <person name="Brunt J."/>
            <person name="Van Vliet A.H.M."/>
            <person name="Stringer S.C."/>
            <person name="Grant K.A."/>
            <person name="Carter A.C."/>
            <person name="Peck M.W."/>
        </authorList>
    </citation>
    <scope>NUCLEOTIDE SEQUENCE [LARGE SCALE GENOMIC DNA]</scope>
    <source>
        <strain evidence="2 3">H113700579</strain>
    </source>
</reference>
<dbReference type="Proteomes" id="UP000472355">
    <property type="component" value="Unassembled WGS sequence"/>
</dbReference>
<name>A0A6M0SSP3_CLOBO</name>
<comment type="caution">
    <text evidence="2">The sequence shown here is derived from an EMBL/GenBank/DDBJ whole genome shotgun (WGS) entry which is preliminary data.</text>
</comment>
<dbReference type="EMBL" id="SGKU01000037">
    <property type="protein sequence ID" value="NFA43376.1"/>
    <property type="molecule type" value="Genomic_DNA"/>
</dbReference>
<proteinExistence type="predicted"/>
<feature type="compositionally biased region" description="Polar residues" evidence="1">
    <location>
        <begin position="1"/>
        <end position="14"/>
    </location>
</feature>
<sequence>MARPSKSVNVISKNLTKEEKEIRQSTEQKLKGKADKIKPPSSMPSSQKKIFKFIVNELKESKILSNLDVPMLVTVSRAIDRLNYIESEIDNDITLLTDTSFMSTKDKYTKDLYRCCNELCLSPQSRAKMGNIALDNENKKQDPLAQIMEGVNDED</sequence>
<evidence type="ECO:0000256" key="1">
    <source>
        <dbReference type="SAM" id="MobiDB-lite"/>
    </source>
</evidence>
<organism evidence="2 3">
    <name type="scientific">Clostridium botulinum</name>
    <dbReference type="NCBI Taxonomy" id="1491"/>
    <lineage>
        <taxon>Bacteria</taxon>
        <taxon>Bacillati</taxon>
        <taxon>Bacillota</taxon>
        <taxon>Clostridia</taxon>
        <taxon>Eubacteriales</taxon>
        <taxon>Clostridiaceae</taxon>
        <taxon>Clostridium</taxon>
    </lineage>
</organism>
<evidence type="ECO:0000313" key="2">
    <source>
        <dbReference type="EMBL" id="NFA43376.1"/>
    </source>
</evidence>
<dbReference type="InterPro" id="IPR006448">
    <property type="entry name" value="Phage_term_ssu_P27"/>
</dbReference>
<evidence type="ECO:0000313" key="3">
    <source>
        <dbReference type="Proteomes" id="UP000472355"/>
    </source>
</evidence>
<dbReference type="AlphaFoldDB" id="A0A6M0SSP3"/>